<comment type="similarity">
    <text evidence="1">Belongs to the LOB domain-containing protein family.</text>
</comment>
<reference evidence="3" key="2">
    <citation type="journal article" date="2023" name="Plants (Basel)">
        <title>Annotation of the Turnera subulata (Passifloraceae) Draft Genome Reveals the S-Locus Evolved after the Divergence of Turneroideae from Passifloroideae in a Stepwise Manner.</title>
        <authorList>
            <person name="Henning P.M."/>
            <person name="Roalson E.H."/>
            <person name="Mir W."/>
            <person name="McCubbin A.G."/>
            <person name="Shore J.S."/>
        </authorList>
    </citation>
    <scope>NUCLEOTIDE SEQUENCE</scope>
    <source>
        <strain evidence="3">F60SS</strain>
    </source>
</reference>
<proteinExistence type="inferred from homology"/>
<feature type="domain" description="LOB" evidence="2">
    <location>
        <begin position="1"/>
        <end position="100"/>
    </location>
</feature>
<protein>
    <recommendedName>
        <fullName evidence="2">LOB domain-containing protein</fullName>
    </recommendedName>
</protein>
<dbReference type="PANTHER" id="PTHR31301">
    <property type="entry name" value="LOB DOMAIN-CONTAINING PROTEIN 4-RELATED"/>
    <property type="match status" value="1"/>
</dbReference>
<evidence type="ECO:0000313" key="3">
    <source>
        <dbReference type="EMBL" id="KAJ4825552.1"/>
    </source>
</evidence>
<reference evidence="3" key="1">
    <citation type="submission" date="2022-02" db="EMBL/GenBank/DDBJ databases">
        <authorList>
            <person name="Henning P.M."/>
            <person name="McCubbin A.G."/>
            <person name="Shore J.S."/>
        </authorList>
    </citation>
    <scope>NUCLEOTIDE SEQUENCE</scope>
    <source>
        <strain evidence="3">F60SS</strain>
        <tissue evidence="3">Leaves</tissue>
    </source>
</reference>
<dbReference type="OrthoDB" id="684652at2759"/>
<evidence type="ECO:0000259" key="2">
    <source>
        <dbReference type="PROSITE" id="PS50891"/>
    </source>
</evidence>
<dbReference type="EMBL" id="JAKUCV010006858">
    <property type="protein sequence ID" value="KAJ4825552.1"/>
    <property type="molecule type" value="Genomic_DNA"/>
</dbReference>
<name>A0A9Q0F6A9_9ROSI</name>
<dbReference type="Pfam" id="PF03195">
    <property type="entry name" value="LOB"/>
    <property type="match status" value="1"/>
</dbReference>
<evidence type="ECO:0000256" key="1">
    <source>
        <dbReference type="ARBA" id="ARBA00005474"/>
    </source>
</evidence>
<dbReference type="Proteomes" id="UP001141552">
    <property type="component" value="Unassembled WGS sequence"/>
</dbReference>
<evidence type="ECO:0000313" key="4">
    <source>
        <dbReference type="Proteomes" id="UP001141552"/>
    </source>
</evidence>
<dbReference type="PROSITE" id="PS50891">
    <property type="entry name" value="LOB"/>
    <property type="match status" value="1"/>
</dbReference>
<sequence length="148" mass="16999">MCSLQIFEKKCPQDCVLAPYFPPTNTQRFADVHKIFGASNILQLKRELPEYLRAAAAECMSIEATARVRDPVCGSARLISQLQQQINQIHSELPKTNGAIALYNAHHHHQQQQQLQVQNVVVNTNEEEYEEKLLWWLMSSMSTRSHQL</sequence>
<organism evidence="3 4">
    <name type="scientific">Turnera subulata</name>
    <dbReference type="NCBI Taxonomy" id="218843"/>
    <lineage>
        <taxon>Eukaryota</taxon>
        <taxon>Viridiplantae</taxon>
        <taxon>Streptophyta</taxon>
        <taxon>Embryophyta</taxon>
        <taxon>Tracheophyta</taxon>
        <taxon>Spermatophyta</taxon>
        <taxon>Magnoliopsida</taxon>
        <taxon>eudicotyledons</taxon>
        <taxon>Gunneridae</taxon>
        <taxon>Pentapetalae</taxon>
        <taxon>rosids</taxon>
        <taxon>fabids</taxon>
        <taxon>Malpighiales</taxon>
        <taxon>Passifloraceae</taxon>
        <taxon>Turnera</taxon>
    </lineage>
</organism>
<accession>A0A9Q0F6A9</accession>
<dbReference type="AlphaFoldDB" id="A0A9Q0F6A9"/>
<dbReference type="PANTHER" id="PTHR31301:SF153">
    <property type="entry name" value="LOB DOMAIN-CONTAINING PROTEIN 26"/>
    <property type="match status" value="1"/>
</dbReference>
<gene>
    <name evidence="3" type="ORF">Tsubulata_044201</name>
</gene>
<comment type="caution">
    <text evidence="3">The sequence shown here is derived from an EMBL/GenBank/DDBJ whole genome shotgun (WGS) entry which is preliminary data.</text>
</comment>
<dbReference type="InterPro" id="IPR004883">
    <property type="entry name" value="LOB"/>
</dbReference>
<keyword evidence="4" id="KW-1185">Reference proteome</keyword>